<accession>A0A3D8VT67</accession>
<feature type="coiled-coil region" evidence="1">
    <location>
        <begin position="36"/>
        <end position="100"/>
    </location>
</feature>
<dbReference type="Proteomes" id="UP000257032">
    <property type="component" value="Unassembled WGS sequence"/>
</dbReference>
<proteinExistence type="predicted"/>
<evidence type="ECO:0000313" key="2">
    <source>
        <dbReference type="EMBL" id="RDY72566.1"/>
    </source>
</evidence>
<keyword evidence="1" id="KW-0175">Coiled coil</keyword>
<comment type="caution">
    <text evidence="2">The sequence shown here is derived from an EMBL/GenBank/DDBJ whole genome shotgun (WGS) entry which is preliminary data.</text>
</comment>
<dbReference type="RefSeq" id="WP_115893237.1">
    <property type="nucleotide sequence ID" value="NZ_QTLC01000007.1"/>
</dbReference>
<name>A0A3D8VT67_9BACI</name>
<reference evidence="2 3" key="1">
    <citation type="submission" date="2018-08" db="EMBL/GenBank/DDBJ databases">
        <title>Genome sequence of strict halophilic Halobacillus trueperi SS1 isolated from Lunsu, a salty water body of North West Himalayas.</title>
        <authorList>
            <person name="Gupta S."/>
            <person name="Sharma P."/>
            <person name="Dev K."/>
            <person name="Baumler D."/>
            <person name="Sourirajan A."/>
        </authorList>
    </citation>
    <scope>NUCLEOTIDE SEQUENCE [LARGE SCALE GENOMIC DNA]</scope>
    <source>
        <strain evidence="2 3">SS1</strain>
    </source>
</reference>
<gene>
    <name evidence="2" type="ORF">DXT76_01095</name>
</gene>
<sequence>MFNLKGLNEKDRKRVNELIHKALKKEQSGGLNKAELKELRGLLNRASEKARKYEEALEVAQARTLLTQFEEDRKRIDFLKSGAEKKFNELAEEIKALENSSMVKQAKKEIEKDKEQEEFNKFYEEYCKKHGESM</sequence>
<evidence type="ECO:0000313" key="3">
    <source>
        <dbReference type="Proteomes" id="UP000257032"/>
    </source>
</evidence>
<dbReference type="AlphaFoldDB" id="A0A3D8VT67"/>
<protein>
    <submittedName>
        <fullName evidence="2">Uncharacterized protein</fullName>
    </submittedName>
</protein>
<dbReference type="EMBL" id="QTLC01000007">
    <property type="protein sequence ID" value="RDY72566.1"/>
    <property type="molecule type" value="Genomic_DNA"/>
</dbReference>
<evidence type="ECO:0000256" key="1">
    <source>
        <dbReference type="SAM" id="Coils"/>
    </source>
</evidence>
<organism evidence="2 3">
    <name type="scientific">Halobacillus trueperi</name>
    <dbReference type="NCBI Taxonomy" id="156205"/>
    <lineage>
        <taxon>Bacteria</taxon>
        <taxon>Bacillati</taxon>
        <taxon>Bacillota</taxon>
        <taxon>Bacilli</taxon>
        <taxon>Bacillales</taxon>
        <taxon>Bacillaceae</taxon>
        <taxon>Halobacillus</taxon>
    </lineage>
</organism>